<dbReference type="RefSeq" id="WP_188625909.1">
    <property type="nucleotide sequence ID" value="NZ_BMIL01000003.1"/>
</dbReference>
<sequence>MVTLENELLKASFVLKGAELQSLKSKTADLEYIWDGNPKDWAKHSPVLFPIVGALKDNAYVYHDERYELPRHGFARDMEFELESKSANEVVFTLRSSTETKKHYPFDFTLSLIYTLKSHGLSCTYRVHNPSDTDLLFSVGGHPAFATPVSSGLSYEDYYIRFNQDEGLVINKIADNLISDEVQTITLKDKTLSLKHELFYEDALVMKSLKSNKISLQNKVNSHGLHFSFEGFPYFGIWAAKDADFICLEPWCGIADSVQHNGTLSDKEGIVILSAEESWQRSWQVDIF</sequence>
<evidence type="ECO:0000313" key="5">
    <source>
        <dbReference type="Proteomes" id="UP000651668"/>
    </source>
</evidence>
<dbReference type="PANTHER" id="PTHR11122">
    <property type="entry name" value="APOSPORY-ASSOCIATED PROTEIN C-RELATED"/>
    <property type="match status" value="1"/>
</dbReference>
<protein>
    <submittedName>
        <fullName evidence="4">Aldose 1-epimerase</fullName>
    </submittedName>
</protein>
<dbReference type="GO" id="GO:0016853">
    <property type="term" value="F:isomerase activity"/>
    <property type="evidence" value="ECO:0007669"/>
    <property type="project" value="InterPro"/>
</dbReference>
<dbReference type="PANTHER" id="PTHR11122:SF13">
    <property type="entry name" value="GLUCOSE-6-PHOSPHATE 1-EPIMERASE"/>
    <property type="match status" value="1"/>
</dbReference>
<accession>A0A916U6N2</accession>
<dbReference type="GO" id="GO:0005975">
    <property type="term" value="P:carbohydrate metabolic process"/>
    <property type="evidence" value="ECO:0007669"/>
    <property type="project" value="InterPro"/>
</dbReference>
<dbReference type="InterPro" id="IPR037481">
    <property type="entry name" value="LacX"/>
</dbReference>
<proteinExistence type="predicted"/>
<comment type="cofactor">
    <cofactor evidence="1">
        <name>Ca(2+)</name>
        <dbReference type="ChEBI" id="CHEBI:29108"/>
    </cofactor>
</comment>
<dbReference type="EMBL" id="BMIL01000003">
    <property type="protein sequence ID" value="GGC59648.1"/>
    <property type="molecule type" value="Genomic_DNA"/>
</dbReference>
<dbReference type="InterPro" id="IPR014718">
    <property type="entry name" value="GH-type_carb-bd"/>
</dbReference>
<dbReference type="CDD" id="cd09024">
    <property type="entry name" value="Aldose_epim_lacX"/>
    <property type="match status" value="1"/>
</dbReference>
<reference evidence="4" key="2">
    <citation type="submission" date="2020-09" db="EMBL/GenBank/DDBJ databases">
        <authorList>
            <person name="Sun Q."/>
            <person name="Zhou Y."/>
        </authorList>
    </citation>
    <scope>NUCLEOTIDE SEQUENCE</scope>
    <source>
        <strain evidence="4">CGMCC 1.15343</strain>
    </source>
</reference>
<evidence type="ECO:0000256" key="1">
    <source>
        <dbReference type="ARBA" id="ARBA00001913"/>
    </source>
</evidence>
<dbReference type="GO" id="GO:0030246">
    <property type="term" value="F:carbohydrate binding"/>
    <property type="evidence" value="ECO:0007669"/>
    <property type="project" value="InterPro"/>
</dbReference>
<dbReference type="InterPro" id="IPR011013">
    <property type="entry name" value="Gal_mutarotase_sf_dom"/>
</dbReference>
<gene>
    <name evidence="4" type="ORF">GCM10011387_11630</name>
</gene>
<organism evidence="4 5">
    <name type="scientific">Pedobacter quisquiliarum</name>
    <dbReference type="NCBI Taxonomy" id="1834438"/>
    <lineage>
        <taxon>Bacteria</taxon>
        <taxon>Pseudomonadati</taxon>
        <taxon>Bacteroidota</taxon>
        <taxon>Sphingobacteriia</taxon>
        <taxon>Sphingobacteriales</taxon>
        <taxon>Sphingobacteriaceae</taxon>
        <taxon>Pedobacter</taxon>
    </lineage>
</organism>
<dbReference type="InterPro" id="IPR008183">
    <property type="entry name" value="Aldose_1/G6P_1-epimerase"/>
</dbReference>
<keyword evidence="3" id="KW-0106">Calcium</keyword>
<comment type="subunit">
    <text evidence="2">Monomer.</text>
</comment>
<keyword evidence="5" id="KW-1185">Reference proteome</keyword>
<dbReference type="Pfam" id="PF01263">
    <property type="entry name" value="Aldose_epim"/>
    <property type="match status" value="1"/>
</dbReference>
<dbReference type="AlphaFoldDB" id="A0A916U6N2"/>
<evidence type="ECO:0000256" key="3">
    <source>
        <dbReference type="ARBA" id="ARBA00022837"/>
    </source>
</evidence>
<comment type="caution">
    <text evidence="4">The sequence shown here is derived from an EMBL/GenBank/DDBJ whole genome shotgun (WGS) entry which is preliminary data.</text>
</comment>
<dbReference type="Gene3D" id="2.70.98.10">
    <property type="match status" value="1"/>
</dbReference>
<reference evidence="4" key="1">
    <citation type="journal article" date="2014" name="Int. J. Syst. Evol. Microbiol.">
        <title>Complete genome sequence of Corynebacterium casei LMG S-19264T (=DSM 44701T), isolated from a smear-ripened cheese.</title>
        <authorList>
            <consortium name="US DOE Joint Genome Institute (JGI-PGF)"/>
            <person name="Walter F."/>
            <person name="Albersmeier A."/>
            <person name="Kalinowski J."/>
            <person name="Ruckert C."/>
        </authorList>
    </citation>
    <scope>NUCLEOTIDE SEQUENCE</scope>
    <source>
        <strain evidence="4">CGMCC 1.15343</strain>
    </source>
</reference>
<dbReference type="Proteomes" id="UP000651668">
    <property type="component" value="Unassembled WGS sequence"/>
</dbReference>
<evidence type="ECO:0000256" key="2">
    <source>
        <dbReference type="ARBA" id="ARBA00011245"/>
    </source>
</evidence>
<name>A0A916U6N2_9SPHI</name>
<evidence type="ECO:0000313" key="4">
    <source>
        <dbReference type="EMBL" id="GGC59648.1"/>
    </source>
</evidence>
<dbReference type="SUPFAM" id="SSF74650">
    <property type="entry name" value="Galactose mutarotase-like"/>
    <property type="match status" value="1"/>
</dbReference>